<dbReference type="PROSITE" id="PS50127">
    <property type="entry name" value="UBC_2"/>
    <property type="match status" value="1"/>
</dbReference>
<dbReference type="PANTHER" id="PTHR24067">
    <property type="entry name" value="UBIQUITIN-CONJUGATING ENZYME E2"/>
    <property type="match status" value="1"/>
</dbReference>
<dbReference type="OrthoDB" id="543381at2759"/>
<evidence type="ECO:0000259" key="1">
    <source>
        <dbReference type="PROSITE" id="PS50127"/>
    </source>
</evidence>
<dbReference type="AlphaFoldDB" id="A0A250WPX8"/>
<dbReference type="InterPro" id="IPR050113">
    <property type="entry name" value="Ub_conjugating_enzyme"/>
</dbReference>
<dbReference type="SMART" id="SM00212">
    <property type="entry name" value="UBCc"/>
    <property type="match status" value="1"/>
</dbReference>
<dbReference type="CDD" id="cd23955">
    <property type="entry name" value="UBCc_invertebrate"/>
    <property type="match status" value="1"/>
</dbReference>
<dbReference type="InterPro" id="IPR016135">
    <property type="entry name" value="UBQ-conjugating_enzyme/RWD"/>
</dbReference>
<dbReference type="EMBL" id="BEGY01000001">
    <property type="protein sequence ID" value="GAX72905.1"/>
    <property type="molecule type" value="Genomic_DNA"/>
</dbReference>
<dbReference type="InterPro" id="IPR000608">
    <property type="entry name" value="UBC"/>
</dbReference>
<dbReference type="STRING" id="1157962.A0A250WPX8"/>
<protein>
    <recommendedName>
        <fullName evidence="1">UBC core domain-containing protein</fullName>
    </recommendedName>
</protein>
<accession>A0A250WPX8</accession>
<dbReference type="Pfam" id="PF00179">
    <property type="entry name" value="UQ_con"/>
    <property type="match status" value="1"/>
</dbReference>
<comment type="caution">
    <text evidence="2">The sequence shown here is derived from an EMBL/GenBank/DDBJ whole genome shotgun (WGS) entry which is preliminary data.</text>
</comment>
<sequence>MTVSYAIKRLQRDIRDLKASPIPNVRAHPQESNVFEWSINMIAAEGHLEGLPVHMHMTFPADYPTSPPLIHLVTLIEHPFVIGNKICVDMLNFSGFHGRVETRPYSGWSAAYTVSSILLQLYSLLLLDTTVSYEDEWRIDVRDTVTRTDANGLMRRRLKHEETIKACSCGFHQLPLHEDMSQLQELDKLSALNADVEVTAANNLSPKDQLWSLDNLDDGLACYLLSFLSPQDLIRVRAAGNKRLARLSHALSQRGELSCFYTKEPFSEEVLGFGVQVERRHNYNSSHVNSNVAKSDISSISSLSTKTDYLSLSAFETLGVRHSAWNMAFDAFLPLYLNPGHGERALKALPMCLNPILYRSPVTTPLPPNDLLAIMGLLMNSLVVEVAAGSSLESTPDVHVGNNQQGGAHVPRHLSDAALQGFCHLHHLLLAVALEPGSSLMACARRAVMEFINDPEARLKSRCPDLGRLLVSYLLVPVDAAPWSTFAPVFMRELFARQIRWVVAKRNVQGFGEPQFEKRTADADSPAELRRLKGHFDASIVGLRNVMIQAWFANALARPSTSSIASQQLQSIKSTYDQLSGRPAPSIFAAFNHHSRNVLKCANWTDVFRELRLGLSNKLGFKPRALFLAISSQAVLDSFDADYHKTPSPYKGADEALVMQHQERRKVELRLLAQDAAGGSASFDADHLDVKQQLKQQKANSNTVKTSAEMLAAGVGIVSVLPHAHAVTNKPKRMQDAHPRLCYVSWELQPIGVISDQWL</sequence>
<dbReference type="Gene3D" id="3.10.110.10">
    <property type="entry name" value="Ubiquitin Conjugating Enzyme"/>
    <property type="match status" value="1"/>
</dbReference>
<evidence type="ECO:0000313" key="2">
    <source>
        <dbReference type="EMBL" id="GAX72905.1"/>
    </source>
</evidence>
<proteinExistence type="predicted"/>
<organism evidence="2 3">
    <name type="scientific">Chlamydomonas eustigma</name>
    <dbReference type="NCBI Taxonomy" id="1157962"/>
    <lineage>
        <taxon>Eukaryota</taxon>
        <taxon>Viridiplantae</taxon>
        <taxon>Chlorophyta</taxon>
        <taxon>core chlorophytes</taxon>
        <taxon>Chlorophyceae</taxon>
        <taxon>CS clade</taxon>
        <taxon>Chlamydomonadales</taxon>
        <taxon>Chlamydomonadaceae</taxon>
        <taxon>Chlamydomonas</taxon>
    </lineage>
</organism>
<dbReference type="Proteomes" id="UP000232323">
    <property type="component" value="Unassembled WGS sequence"/>
</dbReference>
<evidence type="ECO:0000313" key="3">
    <source>
        <dbReference type="Proteomes" id="UP000232323"/>
    </source>
</evidence>
<gene>
    <name evidence="2" type="ORF">CEUSTIGMA_g360.t1</name>
</gene>
<reference evidence="2 3" key="1">
    <citation type="submission" date="2017-08" db="EMBL/GenBank/DDBJ databases">
        <title>Acidophilic green algal genome provides insights into adaptation to an acidic environment.</title>
        <authorList>
            <person name="Hirooka S."/>
            <person name="Hirose Y."/>
            <person name="Kanesaki Y."/>
            <person name="Higuchi S."/>
            <person name="Fujiwara T."/>
            <person name="Onuma R."/>
            <person name="Era A."/>
            <person name="Ohbayashi R."/>
            <person name="Uzuka A."/>
            <person name="Nozaki H."/>
            <person name="Yoshikawa H."/>
            <person name="Miyagishima S.Y."/>
        </authorList>
    </citation>
    <scope>NUCLEOTIDE SEQUENCE [LARGE SCALE GENOMIC DNA]</scope>
    <source>
        <strain evidence="2 3">NIES-2499</strain>
    </source>
</reference>
<keyword evidence="3" id="KW-1185">Reference proteome</keyword>
<feature type="domain" description="UBC core" evidence="1">
    <location>
        <begin position="5"/>
        <end position="173"/>
    </location>
</feature>
<name>A0A250WPX8_9CHLO</name>
<dbReference type="SUPFAM" id="SSF54495">
    <property type="entry name" value="UBC-like"/>
    <property type="match status" value="1"/>
</dbReference>